<name>A0A940WIH6_9ACTN</name>
<dbReference type="Pfam" id="PF19054">
    <property type="entry name" value="DUF5753"/>
    <property type="match status" value="1"/>
</dbReference>
<dbReference type="GO" id="GO:0003677">
    <property type="term" value="F:DNA binding"/>
    <property type="evidence" value="ECO:0007669"/>
    <property type="project" value="InterPro"/>
</dbReference>
<proteinExistence type="predicted"/>
<dbReference type="SUPFAM" id="SSF47413">
    <property type="entry name" value="lambda repressor-like DNA-binding domains"/>
    <property type="match status" value="1"/>
</dbReference>
<accession>A0A940WIH6</accession>
<feature type="domain" description="HTH cro/C1-type" evidence="2">
    <location>
        <begin position="34"/>
        <end position="87"/>
    </location>
</feature>
<dbReference type="CDD" id="cd00093">
    <property type="entry name" value="HTH_XRE"/>
    <property type="match status" value="1"/>
</dbReference>
<protein>
    <submittedName>
        <fullName evidence="3">Helix-turn-helix domain-containing protein</fullName>
    </submittedName>
</protein>
<dbReference type="InterPro" id="IPR001387">
    <property type="entry name" value="Cro/C1-type_HTH"/>
</dbReference>
<dbReference type="PROSITE" id="PS50943">
    <property type="entry name" value="HTH_CROC1"/>
    <property type="match status" value="1"/>
</dbReference>
<evidence type="ECO:0000313" key="3">
    <source>
        <dbReference type="EMBL" id="MBP2706205.1"/>
    </source>
</evidence>
<feature type="region of interest" description="Disordered" evidence="1">
    <location>
        <begin position="1"/>
        <end position="21"/>
    </location>
</feature>
<dbReference type="Gene3D" id="1.10.260.40">
    <property type="entry name" value="lambda repressor-like DNA-binding domains"/>
    <property type="match status" value="1"/>
</dbReference>
<evidence type="ECO:0000313" key="4">
    <source>
        <dbReference type="Proteomes" id="UP000674234"/>
    </source>
</evidence>
<dbReference type="Pfam" id="PF13560">
    <property type="entry name" value="HTH_31"/>
    <property type="match status" value="1"/>
</dbReference>
<gene>
    <name evidence="3" type="ORF">JOL79_20555</name>
</gene>
<dbReference type="AlphaFoldDB" id="A0A940WIH6"/>
<dbReference type="RefSeq" id="WP_210157486.1">
    <property type="nucleotide sequence ID" value="NZ_JAFCNB010000011.1"/>
</dbReference>
<comment type="caution">
    <text evidence="3">The sequence shown here is derived from an EMBL/GenBank/DDBJ whole genome shotgun (WGS) entry which is preliminary data.</text>
</comment>
<sequence length="301" mass="34040">MTAAPMEGAPQPAERTAQPSRSPTVLRLLIGTQLRRLRERRHILLEEAGRAIRASHSKISRMELGRVSFRVRDVADLLTLYGVTDESEREALLSLVAQANAPGWWHYYDDVLPSWFETYVGLEQSAVSIRNYEVQFVPELLQTEDYARVMVRLAHPGAHADEVERRVRLRMDRQKVLTRPGPATLWAVVDEAVLRRPVGGAEVMRAQLRHLLDLLERPNVSLQIHSFSVGGHAAAGGPFSVLRFAEADIPDVVYLEQLISAIYLDKRDETDRYLAVMERLCVEAETVSETRKLLNQVMTAL</sequence>
<organism evidence="3 4">
    <name type="scientific">Microbispora oryzae</name>
    <dbReference type="NCBI Taxonomy" id="2806554"/>
    <lineage>
        <taxon>Bacteria</taxon>
        <taxon>Bacillati</taxon>
        <taxon>Actinomycetota</taxon>
        <taxon>Actinomycetes</taxon>
        <taxon>Streptosporangiales</taxon>
        <taxon>Streptosporangiaceae</taxon>
        <taxon>Microbispora</taxon>
    </lineage>
</organism>
<evidence type="ECO:0000259" key="2">
    <source>
        <dbReference type="PROSITE" id="PS50943"/>
    </source>
</evidence>
<dbReference type="InterPro" id="IPR010982">
    <property type="entry name" value="Lambda_DNA-bd_dom_sf"/>
</dbReference>
<dbReference type="Proteomes" id="UP000674234">
    <property type="component" value="Unassembled WGS sequence"/>
</dbReference>
<dbReference type="SMART" id="SM00530">
    <property type="entry name" value="HTH_XRE"/>
    <property type="match status" value="1"/>
</dbReference>
<dbReference type="EMBL" id="JAFCNB010000011">
    <property type="protein sequence ID" value="MBP2706205.1"/>
    <property type="molecule type" value="Genomic_DNA"/>
</dbReference>
<reference evidence="3" key="1">
    <citation type="submission" date="2021-02" db="EMBL/GenBank/DDBJ databases">
        <title>Draft genome sequence of Microbispora sp. RL4-1S isolated from rice leaves in Thailand.</title>
        <authorList>
            <person name="Muangham S."/>
            <person name="Duangmal K."/>
        </authorList>
    </citation>
    <scope>NUCLEOTIDE SEQUENCE</scope>
    <source>
        <strain evidence="3">RL4-1S</strain>
    </source>
</reference>
<dbReference type="InterPro" id="IPR043917">
    <property type="entry name" value="DUF5753"/>
</dbReference>
<evidence type="ECO:0000256" key="1">
    <source>
        <dbReference type="SAM" id="MobiDB-lite"/>
    </source>
</evidence>
<keyword evidence="4" id="KW-1185">Reference proteome</keyword>